<dbReference type="InterPro" id="IPR029045">
    <property type="entry name" value="ClpP/crotonase-like_dom_sf"/>
</dbReference>
<evidence type="ECO:0000259" key="1">
    <source>
        <dbReference type="Pfam" id="PF03572"/>
    </source>
</evidence>
<dbReference type="GO" id="GO:0006508">
    <property type="term" value="P:proteolysis"/>
    <property type="evidence" value="ECO:0007669"/>
    <property type="project" value="InterPro"/>
</dbReference>
<dbReference type="PANTHER" id="PTHR32060:SF22">
    <property type="entry name" value="CARBOXYL-TERMINAL-PROCESSING PEPTIDASE 3, CHLOROPLASTIC"/>
    <property type="match status" value="1"/>
</dbReference>
<proteinExistence type="predicted"/>
<name>A0A516R156_STRST</name>
<reference evidence="2 3" key="1">
    <citation type="journal article" date="2019" name="J. Ind. Microbiol. Biotechnol.">
        <title>The complete genomic sequence of Streptomyces spectabilis NRRL-2792 and identification of secondary metabolite biosynthetic gene clusters.</title>
        <authorList>
            <person name="Sinha A."/>
            <person name="Phillips-Salemka S."/>
            <person name="Niraula T.A."/>
            <person name="Short K.A."/>
            <person name="Niraula N.P."/>
        </authorList>
    </citation>
    <scope>NUCLEOTIDE SEQUENCE [LARGE SCALE GENOMIC DNA]</scope>
    <source>
        <strain evidence="2 3">NRRL 2792</strain>
    </source>
</reference>
<dbReference type="PANTHER" id="PTHR32060">
    <property type="entry name" value="TAIL-SPECIFIC PROTEASE"/>
    <property type="match status" value="1"/>
</dbReference>
<dbReference type="EMBL" id="CP040916">
    <property type="protein sequence ID" value="QDQ09395.1"/>
    <property type="molecule type" value="Genomic_DNA"/>
</dbReference>
<protein>
    <submittedName>
        <fullName evidence="2">Peptidase S41</fullName>
    </submittedName>
</protein>
<dbReference type="GO" id="GO:0004175">
    <property type="term" value="F:endopeptidase activity"/>
    <property type="evidence" value="ECO:0007669"/>
    <property type="project" value="TreeGrafter"/>
</dbReference>
<gene>
    <name evidence="2" type="ORF">FH965_01445</name>
</gene>
<accession>A0A516R156</accession>
<evidence type="ECO:0000313" key="2">
    <source>
        <dbReference type="EMBL" id="QDQ09395.1"/>
    </source>
</evidence>
<dbReference type="GO" id="GO:0008236">
    <property type="term" value="F:serine-type peptidase activity"/>
    <property type="evidence" value="ECO:0007669"/>
    <property type="project" value="InterPro"/>
</dbReference>
<evidence type="ECO:0000313" key="3">
    <source>
        <dbReference type="Proteomes" id="UP000316806"/>
    </source>
</evidence>
<dbReference type="InterPro" id="IPR005151">
    <property type="entry name" value="Tail-specific_protease"/>
</dbReference>
<sequence length="526" mass="57200">MRRTIAEPDRTLPDSVGLEEFMRQVEADPLPLADRYRLVAAARVLLEELYVHLPLKRAMHATDPVQRLRLLERRLAPLSELQFHAELTDVFRGLRDLHTVYQLPAPYRGHVATLGFLVERYADPDGTPHHIVSKTDPSLVHAGFDVGAELEAWNGVPIERAIERNAAAQAGSNLDARLARGLESLTLRPLRTGPPPDEHRVLLAYRTAGGRRRETRVPWRVRAVEQHAGHAQDPVPTLATSLGIDVGSEAARQVKRALFAPPQARRSAARALRSVLNYRTVRVRGRSYGYLRIYSFNVSGARPFAEQVARIAARAPAGGLIVDIRGNPGGHVPAAESALQVLSPHPVTPVSFSLSTTRAALALARANPGFRVWTHSIRAAVETGEVYSQAFPLTDPEAVTAGLARHTGPKVLVTDALSYSAADVFAAGFQDNGLGPVLGTARRTGAGGANVWTHELLRVWLPEILGELPRGAGFRVALRRATRARGNVDVPLEDLGVEADELHRLTERDVTGHNQDLLAAAAALLA</sequence>
<organism evidence="2 3">
    <name type="scientific">Streptomyces spectabilis</name>
    <dbReference type="NCBI Taxonomy" id="68270"/>
    <lineage>
        <taxon>Bacteria</taxon>
        <taxon>Bacillati</taxon>
        <taxon>Actinomycetota</taxon>
        <taxon>Actinomycetes</taxon>
        <taxon>Kitasatosporales</taxon>
        <taxon>Streptomycetaceae</taxon>
        <taxon>Streptomyces</taxon>
    </lineage>
</organism>
<feature type="domain" description="Tail specific protease" evidence="1">
    <location>
        <begin position="288"/>
        <end position="454"/>
    </location>
</feature>
<dbReference type="Pfam" id="PF03572">
    <property type="entry name" value="Peptidase_S41"/>
    <property type="match status" value="1"/>
</dbReference>
<dbReference type="RefSeq" id="WP_144000973.1">
    <property type="nucleotide sequence ID" value="NZ_CP040916.1"/>
</dbReference>
<dbReference type="Gene3D" id="3.90.226.10">
    <property type="entry name" value="2-enoyl-CoA Hydratase, Chain A, domain 1"/>
    <property type="match status" value="1"/>
</dbReference>
<dbReference type="Proteomes" id="UP000316806">
    <property type="component" value="Chromosome"/>
</dbReference>
<dbReference type="AlphaFoldDB" id="A0A516R156"/>
<dbReference type="SUPFAM" id="SSF52096">
    <property type="entry name" value="ClpP/crotonase"/>
    <property type="match status" value="1"/>
</dbReference>